<proteinExistence type="predicted"/>
<dbReference type="SUPFAM" id="SSF53850">
    <property type="entry name" value="Periplasmic binding protein-like II"/>
    <property type="match status" value="1"/>
</dbReference>
<dbReference type="InterPro" id="IPR006059">
    <property type="entry name" value="SBP"/>
</dbReference>
<organism evidence="2 3">
    <name type="scientific">Blautia luti</name>
    <dbReference type="NCBI Taxonomy" id="89014"/>
    <lineage>
        <taxon>Bacteria</taxon>
        <taxon>Bacillati</taxon>
        <taxon>Bacillota</taxon>
        <taxon>Clostridia</taxon>
        <taxon>Lachnospirales</taxon>
        <taxon>Lachnospiraceae</taxon>
        <taxon>Blautia</taxon>
    </lineage>
</organism>
<evidence type="ECO:0000313" key="3">
    <source>
        <dbReference type="Proteomes" id="UP000408482"/>
    </source>
</evidence>
<protein>
    <recommendedName>
        <fullName evidence="4">Bacterial extracellular solute-binding protein</fullName>
    </recommendedName>
</protein>
<keyword evidence="3" id="KW-1185">Reference proteome</keyword>
<dbReference type="EMBL" id="CABHNW010000189">
    <property type="protein sequence ID" value="VUX41251.1"/>
    <property type="molecule type" value="Genomic_DNA"/>
</dbReference>
<evidence type="ECO:0000313" key="2">
    <source>
        <dbReference type="EMBL" id="VUX41251.1"/>
    </source>
</evidence>
<name>A0A564W8S5_9FIRM</name>
<reference evidence="2 3" key="1">
    <citation type="submission" date="2019-07" db="EMBL/GenBank/DDBJ databases">
        <authorList>
            <person name="Hibberd C M."/>
            <person name="Gehrig L. J."/>
            <person name="Chang H.-W."/>
            <person name="Venkatesh S."/>
        </authorList>
    </citation>
    <scope>NUCLEOTIDE SEQUENCE [LARGE SCALE GENOMIC DNA]</scope>
    <source>
        <strain evidence="2">Blautia_luti_SSTS_Bg7063</strain>
    </source>
</reference>
<feature type="signal peptide" evidence="1">
    <location>
        <begin position="1"/>
        <end position="25"/>
    </location>
</feature>
<gene>
    <name evidence="2" type="ORF">RSSSTS7063_01870</name>
</gene>
<accession>A0A564W8S5</accession>
<dbReference type="Proteomes" id="UP000408482">
    <property type="component" value="Unassembled WGS sequence"/>
</dbReference>
<evidence type="ECO:0008006" key="4">
    <source>
        <dbReference type="Google" id="ProtNLM"/>
    </source>
</evidence>
<sequence>MNLKKVMAAVLAGTMVFGMASSVSAATEVSFWTLSTRQNAVEPIVEAFNEENPDIKVTASFYDTDGIKDACKVAASSDTLPSMWFNWGGSLGSFYVDNDKTYDLTQYAKDNG</sequence>
<keyword evidence="1" id="KW-0732">Signal</keyword>
<evidence type="ECO:0000256" key="1">
    <source>
        <dbReference type="SAM" id="SignalP"/>
    </source>
</evidence>
<dbReference type="Gene3D" id="3.40.190.10">
    <property type="entry name" value="Periplasmic binding protein-like II"/>
    <property type="match status" value="1"/>
</dbReference>
<dbReference type="Pfam" id="PF01547">
    <property type="entry name" value="SBP_bac_1"/>
    <property type="match status" value="1"/>
</dbReference>
<dbReference type="AlphaFoldDB" id="A0A564W8S5"/>
<feature type="chain" id="PRO_5021798176" description="Bacterial extracellular solute-binding protein" evidence="1">
    <location>
        <begin position="26"/>
        <end position="112"/>
    </location>
</feature>